<dbReference type="Pfam" id="PF04542">
    <property type="entry name" value="Sigma70_r2"/>
    <property type="match status" value="1"/>
</dbReference>
<gene>
    <name evidence="2" type="ORF">GCM10023156_08210</name>
</gene>
<dbReference type="Proteomes" id="UP001500840">
    <property type="component" value="Unassembled WGS sequence"/>
</dbReference>
<organism evidence="2 3">
    <name type="scientific">Novipirellula rosea</name>
    <dbReference type="NCBI Taxonomy" id="1031540"/>
    <lineage>
        <taxon>Bacteria</taxon>
        <taxon>Pseudomonadati</taxon>
        <taxon>Planctomycetota</taxon>
        <taxon>Planctomycetia</taxon>
        <taxon>Pirellulales</taxon>
        <taxon>Pirellulaceae</taxon>
        <taxon>Novipirellula</taxon>
    </lineage>
</organism>
<evidence type="ECO:0000313" key="2">
    <source>
        <dbReference type="EMBL" id="GAA4446829.1"/>
    </source>
</evidence>
<protein>
    <recommendedName>
        <fullName evidence="1">RNA polymerase sigma-70 region 2 domain-containing protein</fullName>
    </recommendedName>
</protein>
<keyword evidence="3" id="KW-1185">Reference proteome</keyword>
<proteinExistence type="predicted"/>
<evidence type="ECO:0000313" key="3">
    <source>
        <dbReference type="Proteomes" id="UP001500840"/>
    </source>
</evidence>
<accession>A0ABP8MBT0</accession>
<dbReference type="InterPro" id="IPR013325">
    <property type="entry name" value="RNA_pol_sigma_r2"/>
</dbReference>
<name>A0ABP8MBT0_9BACT</name>
<reference evidence="3" key="1">
    <citation type="journal article" date="2019" name="Int. J. Syst. Evol. Microbiol.">
        <title>The Global Catalogue of Microorganisms (GCM) 10K type strain sequencing project: providing services to taxonomists for standard genome sequencing and annotation.</title>
        <authorList>
            <consortium name="The Broad Institute Genomics Platform"/>
            <consortium name="The Broad Institute Genome Sequencing Center for Infectious Disease"/>
            <person name="Wu L."/>
            <person name="Ma J."/>
        </authorList>
    </citation>
    <scope>NUCLEOTIDE SEQUENCE [LARGE SCALE GENOMIC DNA]</scope>
    <source>
        <strain evidence="3">JCM 17759</strain>
    </source>
</reference>
<dbReference type="SUPFAM" id="SSF88946">
    <property type="entry name" value="Sigma2 domain of RNA polymerase sigma factors"/>
    <property type="match status" value="1"/>
</dbReference>
<dbReference type="Gene3D" id="1.10.1740.10">
    <property type="match status" value="1"/>
</dbReference>
<sequence>MSANTQAGGKRLGEEILSDFAMKTARIKAEQLHRRPEFSDCDAEDIAQELLMYLIQKADCFDPTRSKVNTFINRVINSGVRELLRSKKRH</sequence>
<comment type="caution">
    <text evidence="2">The sequence shown here is derived from an EMBL/GenBank/DDBJ whole genome shotgun (WGS) entry which is preliminary data.</text>
</comment>
<dbReference type="RefSeq" id="WP_345319660.1">
    <property type="nucleotide sequence ID" value="NZ_BAABGA010000010.1"/>
</dbReference>
<feature type="domain" description="RNA polymerase sigma-70 region 2" evidence="1">
    <location>
        <begin position="42"/>
        <end position="89"/>
    </location>
</feature>
<dbReference type="EMBL" id="BAABGA010000010">
    <property type="protein sequence ID" value="GAA4446829.1"/>
    <property type="molecule type" value="Genomic_DNA"/>
</dbReference>
<dbReference type="InterPro" id="IPR007627">
    <property type="entry name" value="RNA_pol_sigma70_r2"/>
</dbReference>
<evidence type="ECO:0000259" key="1">
    <source>
        <dbReference type="Pfam" id="PF04542"/>
    </source>
</evidence>